<name>A0A841TQJ4_9BACL</name>
<sequence>MNDFRRDESLEKVVRRIFAEGRLVRARALEGGVSAEVTALEVMLPDGTAKKWVLRRHGEADRQRDPNVAAHEFRLLERLSSAGLPVPKPYGADETGEILPTPYVVIEFVEGETILSSASGTDPLLPLATTLADIHRIDYSRQEFAWLPRQKDRLARLLESAERSDSFGRKPVLDALKSASPRLQRNGDALLHGDFWPGNVLWKDGRLAAVIDWEDAALGDPLSDLANARLEIAWAFGTEAAAEFTRLYRSAMPALDYANLPYWDLVASLRPVMGLSSWGLEPDKERDMREKLDRFIEQALEAIGGISP</sequence>
<evidence type="ECO:0000313" key="3">
    <source>
        <dbReference type="Proteomes" id="UP000553776"/>
    </source>
</evidence>
<dbReference type="Gene3D" id="3.30.200.20">
    <property type="entry name" value="Phosphorylase Kinase, domain 1"/>
    <property type="match status" value="1"/>
</dbReference>
<evidence type="ECO:0000259" key="1">
    <source>
        <dbReference type="Pfam" id="PF01636"/>
    </source>
</evidence>
<dbReference type="Gene3D" id="3.90.1200.10">
    <property type="match status" value="1"/>
</dbReference>
<evidence type="ECO:0000313" key="2">
    <source>
        <dbReference type="EMBL" id="MBB6689989.1"/>
    </source>
</evidence>
<keyword evidence="2" id="KW-0808">Transferase</keyword>
<dbReference type="EMBL" id="JACJVR010000003">
    <property type="protein sequence ID" value="MBB6689989.1"/>
    <property type="molecule type" value="Genomic_DNA"/>
</dbReference>
<dbReference type="RefSeq" id="WP_185134026.1">
    <property type="nucleotide sequence ID" value="NZ_JACJVR010000003.1"/>
</dbReference>
<feature type="domain" description="Aminoglycoside phosphotransferase" evidence="1">
    <location>
        <begin position="32"/>
        <end position="254"/>
    </location>
</feature>
<proteinExistence type="predicted"/>
<dbReference type="Pfam" id="PF01636">
    <property type="entry name" value="APH"/>
    <property type="match status" value="1"/>
</dbReference>
<dbReference type="GO" id="GO:0016740">
    <property type="term" value="F:transferase activity"/>
    <property type="evidence" value="ECO:0007669"/>
    <property type="project" value="UniProtKB-KW"/>
</dbReference>
<comment type="caution">
    <text evidence="2">The sequence shown here is derived from an EMBL/GenBank/DDBJ whole genome shotgun (WGS) entry which is preliminary data.</text>
</comment>
<dbReference type="PANTHER" id="PTHR21310">
    <property type="entry name" value="AMINOGLYCOSIDE PHOSPHOTRANSFERASE-RELATED-RELATED"/>
    <property type="match status" value="1"/>
</dbReference>
<dbReference type="InterPro" id="IPR002575">
    <property type="entry name" value="Aminoglycoside_PTrfase"/>
</dbReference>
<organism evidence="2 3">
    <name type="scientific">Cohnella xylanilytica</name>
    <dbReference type="NCBI Taxonomy" id="557555"/>
    <lineage>
        <taxon>Bacteria</taxon>
        <taxon>Bacillati</taxon>
        <taxon>Bacillota</taxon>
        <taxon>Bacilli</taxon>
        <taxon>Bacillales</taxon>
        <taxon>Paenibacillaceae</taxon>
        <taxon>Cohnella</taxon>
    </lineage>
</organism>
<dbReference type="AlphaFoldDB" id="A0A841TQJ4"/>
<dbReference type="InterPro" id="IPR051678">
    <property type="entry name" value="AGP_Transferase"/>
</dbReference>
<accession>A0A841TQJ4</accession>
<dbReference type="Proteomes" id="UP000553776">
    <property type="component" value="Unassembled WGS sequence"/>
</dbReference>
<keyword evidence="3" id="KW-1185">Reference proteome</keyword>
<dbReference type="CDD" id="cd05154">
    <property type="entry name" value="ACAD10_11_N-like"/>
    <property type="match status" value="1"/>
</dbReference>
<gene>
    <name evidence="2" type="ORF">H7B90_01100</name>
</gene>
<dbReference type="InterPro" id="IPR011009">
    <property type="entry name" value="Kinase-like_dom_sf"/>
</dbReference>
<dbReference type="InterPro" id="IPR041726">
    <property type="entry name" value="ACAD10_11_N"/>
</dbReference>
<dbReference type="SUPFAM" id="SSF56112">
    <property type="entry name" value="Protein kinase-like (PK-like)"/>
    <property type="match status" value="1"/>
</dbReference>
<protein>
    <submittedName>
        <fullName evidence="2">Phosphotransferase family protein</fullName>
    </submittedName>
</protein>
<reference evidence="2 3" key="1">
    <citation type="submission" date="2020-08" db="EMBL/GenBank/DDBJ databases">
        <title>Cohnella phylogeny.</title>
        <authorList>
            <person name="Dunlap C."/>
        </authorList>
    </citation>
    <scope>NUCLEOTIDE SEQUENCE [LARGE SCALE GENOMIC DNA]</scope>
    <source>
        <strain evidence="2 3">DSM 25239</strain>
    </source>
</reference>